<comment type="caution">
    <text evidence="2">The sequence shown here is derived from an EMBL/GenBank/DDBJ whole genome shotgun (WGS) entry which is preliminary data.</text>
</comment>
<keyword evidence="3" id="KW-1185">Reference proteome</keyword>
<evidence type="ECO:0000313" key="2">
    <source>
        <dbReference type="EMBL" id="PRQ54386.1"/>
    </source>
</evidence>
<keyword evidence="1" id="KW-0812">Transmembrane</keyword>
<gene>
    <name evidence="2" type="ORF">RchiOBHm_Chr1g0313041</name>
</gene>
<name>A0A2P6S6S9_ROSCH</name>
<organism evidence="2 3">
    <name type="scientific">Rosa chinensis</name>
    <name type="common">China rose</name>
    <dbReference type="NCBI Taxonomy" id="74649"/>
    <lineage>
        <taxon>Eukaryota</taxon>
        <taxon>Viridiplantae</taxon>
        <taxon>Streptophyta</taxon>
        <taxon>Embryophyta</taxon>
        <taxon>Tracheophyta</taxon>
        <taxon>Spermatophyta</taxon>
        <taxon>Magnoliopsida</taxon>
        <taxon>eudicotyledons</taxon>
        <taxon>Gunneridae</taxon>
        <taxon>Pentapetalae</taxon>
        <taxon>rosids</taxon>
        <taxon>fabids</taxon>
        <taxon>Rosales</taxon>
        <taxon>Rosaceae</taxon>
        <taxon>Rosoideae</taxon>
        <taxon>Rosoideae incertae sedis</taxon>
        <taxon>Rosa</taxon>
    </lineage>
</organism>
<reference evidence="2 3" key="1">
    <citation type="journal article" date="2018" name="Nat. Genet.">
        <title>The Rosa genome provides new insights in the design of modern roses.</title>
        <authorList>
            <person name="Bendahmane M."/>
        </authorList>
    </citation>
    <scope>NUCLEOTIDE SEQUENCE [LARGE SCALE GENOMIC DNA]</scope>
    <source>
        <strain evidence="3">cv. Old Blush</strain>
    </source>
</reference>
<proteinExistence type="predicted"/>
<dbReference type="EMBL" id="PDCK01000039">
    <property type="protein sequence ID" value="PRQ54386.1"/>
    <property type="molecule type" value="Genomic_DNA"/>
</dbReference>
<feature type="transmembrane region" description="Helical" evidence="1">
    <location>
        <begin position="9"/>
        <end position="27"/>
    </location>
</feature>
<dbReference type="Proteomes" id="UP000238479">
    <property type="component" value="Chromosome 1"/>
</dbReference>
<sequence length="40" mass="4729">MRFESDSRVLVLMHGWIVAFQSMTWILNRSLWRLCAGLFG</sequence>
<evidence type="ECO:0000313" key="3">
    <source>
        <dbReference type="Proteomes" id="UP000238479"/>
    </source>
</evidence>
<evidence type="ECO:0000256" key="1">
    <source>
        <dbReference type="SAM" id="Phobius"/>
    </source>
</evidence>
<protein>
    <submittedName>
        <fullName evidence="2">Uncharacterized protein</fullName>
    </submittedName>
</protein>
<dbReference type="Gramene" id="PRQ54386">
    <property type="protein sequence ID" value="PRQ54386"/>
    <property type="gene ID" value="RchiOBHm_Chr1g0313041"/>
</dbReference>
<accession>A0A2P6S6S9</accession>
<dbReference type="AlphaFoldDB" id="A0A2P6S6S9"/>
<keyword evidence="1" id="KW-1133">Transmembrane helix</keyword>
<keyword evidence="1" id="KW-0472">Membrane</keyword>